<evidence type="ECO:0000256" key="1">
    <source>
        <dbReference type="ARBA" id="ARBA00011245"/>
    </source>
</evidence>
<comment type="subunit">
    <text evidence="1 9">Monomer.</text>
</comment>
<keyword evidence="9" id="KW-0963">Cytoplasm</keyword>
<proteinExistence type="inferred from homology"/>
<dbReference type="NCBIfam" id="TIGR00435">
    <property type="entry name" value="cysS"/>
    <property type="match status" value="1"/>
</dbReference>
<feature type="binding site" evidence="9">
    <location>
        <position position="243"/>
    </location>
    <ligand>
        <name>Zn(2+)</name>
        <dbReference type="ChEBI" id="CHEBI:29105"/>
    </ligand>
</feature>
<dbReference type="SUPFAM" id="SSF52374">
    <property type="entry name" value="Nucleotidylyl transferase"/>
    <property type="match status" value="1"/>
</dbReference>
<dbReference type="GO" id="GO:0004817">
    <property type="term" value="F:cysteine-tRNA ligase activity"/>
    <property type="evidence" value="ECO:0007669"/>
    <property type="project" value="UniProtKB-UniRule"/>
</dbReference>
<comment type="caution">
    <text evidence="11">The sequence shown here is derived from an EMBL/GenBank/DDBJ whole genome shotgun (WGS) entry which is preliminary data.</text>
</comment>
<dbReference type="InterPro" id="IPR015803">
    <property type="entry name" value="Cys-tRNA-ligase"/>
</dbReference>
<feature type="domain" description="tRNA synthetases class I catalytic" evidence="10">
    <location>
        <begin position="14"/>
        <end position="323"/>
    </location>
</feature>
<dbReference type="GO" id="GO:0006423">
    <property type="term" value="P:cysteinyl-tRNA aminoacylation"/>
    <property type="evidence" value="ECO:0007669"/>
    <property type="project" value="UniProtKB-UniRule"/>
</dbReference>
<dbReference type="PATRIC" id="fig|1618571.3.peg.479"/>
<dbReference type="InterPro" id="IPR024909">
    <property type="entry name" value="Cys-tRNA/MSH_ligase"/>
</dbReference>
<comment type="cofactor">
    <cofactor evidence="9">
        <name>Zn(2+)</name>
        <dbReference type="ChEBI" id="CHEBI:29105"/>
    </cofactor>
    <text evidence="9">Binds 1 zinc ion per subunit.</text>
</comment>
<evidence type="ECO:0000256" key="9">
    <source>
        <dbReference type="HAMAP-Rule" id="MF_00041"/>
    </source>
</evidence>
<dbReference type="PANTHER" id="PTHR10890:SF3">
    <property type="entry name" value="CYSTEINE--TRNA LIGASE, CYTOPLASMIC"/>
    <property type="match status" value="1"/>
</dbReference>
<dbReference type="EC" id="6.1.1.16" evidence="9"/>
<name>A0A0G0LGV7_9BACT</name>
<dbReference type="SUPFAM" id="SSF47323">
    <property type="entry name" value="Anticodon-binding domain of a subclass of class I aminoacyl-tRNA synthetases"/>
    <property type="match status" value="1"/>
</dbReference>
<keyword evidence="3 9" id="KW-0479">Metal-binding</keyword>
<evidence type="ECO:0000256" key="2">
    <source>
        <dbReference type="ARBA" id="ARBA00022598"/>
    </source>
</evidence>
<keyword evidence="6 9" id="KW-0067">ATP-binding</keyword>
<accession>A0A0G0LGV7</accession>
<dbReference type="Proteomes" id="UP000033944">
    <property type="component" value="Unassembled WGS sequence"/>
</dbReference>
<comment type="similarity">
    <text evidence="9">Belongs to the class-I aminoacyl-tRNA synthetase family.</text>
</comment>
<dbReference type="HAMAP" id="MF_00041">
    <property type="entry name" value="Cys_tRNA_synth"/>
    <property type="match status" value="1"/>
</dbReference>
<feature type="binding site" evidence="9">
    <location>
        <position position="218"/>
    </location>
    <ligand>
        <name>Zn(2+)</name>
        <dbReference type="ChEBI" id="CHEBI:29105"/>
    </ligand>
</feature>
<dbReference type="InterPro" id="IPR032678">
    <property type="entry name" value="tRNA-synt_1_cat_dom"/>
</dbReference>
<keyword evidence="4 9" id="KW-0547">Nucleotide-binding</keyword>
<dbReference type="InterPro" id="IPR014729">
    <property type="entry name" value="Rossmann-like_a/b/a_fold"/>
</dbReference>
<dbReference type="PANTHER" id="PTHR10890">
    <property type="entry name" value="CYSTEINYL-TRNA SYNTHETASE"/>
    <property type="match status" value="1"/>
</dbReference>
<gene>
    <name evidence="9" type="primary">cysS</name>
    <name evidence="11" type="ORF">UT10_C0010G0025</name>
</gene>
<evidence type="ECO:0000256" key="7">
    <source>
        <dbReference type="ARBA" id="ARBA00022917"/>
    </source>
</evidence>
<evidence type="ECO:0000256" key="8">
    <source>
        <dbReference type="ARBA" id="ARBA00023146"/>
    </source>
</evidence>
<dbReference type="Pfam" id="PF01406">
    <property type="entry name" value="tRNA-synt_1e"/>
    <property type="match status" value="1"/>
</dbReference>
<keyword evidence="2 9" id="KW-0436">Ligase</keyword>
<evidence type="ECO:0000259" key="10">
    <source>
        <dbReference type="Pfam" id="PF01406"/>
    </source>
</evidence>
<dbReference type="GO" id="GO:0005524">
    <property type="term" value="F:ATP binding"/>
    <property type="evidence" value="ECO:0007669"/>
    <property type="project" value="UniProtKB-UniRule"/>
</dbReference>
<feature type="binding site" evidence="9">
    <location>
        <position position="278"/>
    </location>
    <ligand>
        <name>ATP</name>
        <dbReference type="ChEBI" id="CHEBI:30616"/>
    </ligand>
</feature>
<feature type="short sequence motif" description="'HIGH' region" evidence="9">
    <location>
        <begin position="29"/>
        <end position="39"/>
    </location>
</feature>
<dbReference type="GO" id="GO:0008270">
    <property type="term" value="F:zinc ion binding"/>
    <property type="evidence" value="ECO:0007669"/>
    <property type="project" value="UniProtKB-UniRule"/>
</dbReference>
<evidence type="ECO:0000256" key="4">
    <source>
        <dbReference type="ARBA" id="ARBA00022741"/>
    </source>
</evidence>
<protein>
    <recommendedName>
        <fullName evidence="9">Cysteine--tRNA ligase</fullName>
        <ecNumber evidence="9">6.1.1.16</ecNumber>
    </recommendedName>
    <alternativeName>
        <fullName evidence="9">Cysteinyl-tRNA synthetase</fullName>
        <shortName evidence="9">CysRS</shortName>
    </alternativeName>
</protein>
<sequence>MRLYNTLTRKIEEIKPAREGEVGIYSCGPTVYWNQHIGHMYAYVQWDILVRYLRSKGFKVKRVMNITDVGHMTSDEDAGEDKMEKGAKREGLTVWQIAQKYIDQFMQSMDLLNITKPDVLCRATEHIPEQIELIKKIESNGFTYKTSTGLVFDTSKFAGYADFAKLNLNKQDSGSRVEVDPDKKNPWDFLLWVTNQPNHIMKWESPWGVGFPGWHIECTAMSVKYLGETFDIHTGGKEHIPVHHTNEIAQGFGAIGHQTANYWIHNEWLTLKGEKMSKSLGNVYTASDLEKKGYDPLALRYLILTSHYRQGINFSFESLDSAQVALNNLRELVLAAKFDKGRPTLSAEKREKVDGFISEFDEALGNDLNVSKGLAVLWKALKSNIPSEDKYDLAISFDEVLGLRLNELNSKVQDTPEEITKLVNKREEYRNNHDFENADKMREEIEKLGFVLEDLPTGVKVKPKK</sequence>
<dbReference type="Gene3D" id="1.20.120.1910">
    <property type="entry name" value="Cysteine-tRNA ligase, C-terminal anti-codon recognition domain"/>
    <property type="match status" value="1"/>
</dbReference>
<evidence type="ECO:0000313" key="11">
    <source>
        <dbReference type="EMBL" id="KKQ87150.1"/>
    </source>
</evidence>
<keyword evidence="7 9" id="KW-0648">Protein biosynthesis</keyword>
<keyword evidence="5 9" id="KW-0862">Zinc</keyword>
<dbReference type="Gene3D" id="3.40.50.620">
    <property type="entry name" value="HUPs"/>
    <property type="match status" value="1"/>
</dbReference>
<feature type="binding site" evidence="9">
    <location>
        <position position="247"/>
    </location>
    <ligand>
        <name>Zn(2+)</name>
        <dbReference type="ChEBI" id="CHEBI:29105"/>
    </ligand>
</feature>
<dbReference type="PRINTS" id="PR00983">
    <property type="entry name" value="TRNASYNTHCYS"/>
</dbReference>
<evidence type="ECO:0000313" key="12">
    <source>
        <dbReference type="Proteomes" id="UP000033944"/>
    </source>
</evidence>
<keyword evidence="8 9" id="KW-0030">Aminoacyl-tRNA synthetase</keyword>
<organism evidence="11 12">
    <name type="scientific">Candidatus Woesebacteria bacterium GW2011_GWB1_38_8b</name>
    <dbReference type="NCBI Taxonomy" id="1618571"/>
    <lineage>
        <taxon>Bacteria</taxon>
        <taxon>Candidatus Woeseibacteriota</taxon>
    </lineage>
</organism>
<comment type="catalytic activity">
    <reaction evidence="9">
        <text>tRNA(Cys) + L-cysteine + ATP = L-cysteinyl-tRNA(Cys) + AMP + diphosphate</text>
        <dbReference type="Rhea" id="RHEA:17773"/>
        <dbReference type="Rhea" id="RHEA-COMP:9661"/>
        <dbReference type="Rhea" id="RHEA-COMP:9679"/>
        <dbReference type="ChEBI" id="CHEBI:30616"/>
        <dbReference type="ChEBI" id="CHEBI:33019"/>
        <dbReference type="ChEBI" id="CHEBI:35235"/>
        <dbReference type="ChEBI" id="CHEBI:78442"/>
        <dbReference type="ChEBI" id="CHEBI:78517"/>
        <dbReference type="ChEBI" id="CHEBI:456215"/>
        <dbReference type="EC" id="6.1.1.16"/>
    </reaction>
</comment>
<reference evidence="11 12" key="1">
    <citation type="journal article" date="2015" name="Nature">
        <title>rRNA introns, odd ribosomes, and small enigmatic genomes across a large radiation of phyla.</title>
        <authorList>
            <person name="Brown C.T."/>
            <person name="Hug L.A."/>
            <person name="Thomas B.C."/>
            <person name="Sharon I."/>
            <person name="Castelle C.J."/>
            <person name="Singh A."/>
            <person name="Wilkins M.J."/>
            <person name="Williams K.H."/>
            <person name="Banfield J.F."/>
        </authorList>
    </citation>
    <scope>NUCLEOTIDE SEQUENCE [LARGE SCALE GENOMIC DNA]</scope>
</reference>
<dbReference type="AlphaFoldDB" id="A0A0G0LGV7"/>
<dbReference type="CDD" id="cd00672">
    <property type="entry name" value="CysRS_core"/>
    <property type="match status" value="1"/>
</dbReference>
<dbReference type="EMBL" id="LBVN01000010">
    <property type="protein sequence ID" value="KKQ87150.1"/>
    <property type="molecule type" value="Genomic_DNA"/>
</dbReference>
<dbReference type="GO" id="GO:0005829">
    <property type="term" value="C:cytosol"/>
    <property type="evidence" value="ECO:0007669"/>
    <property type="project" value="TreeGrafter"/>
</dbReference>
<evidence type="ECO:0000256" key="5">
    <source>
        <dbReference type="ARBA" id="ARBA00022833"/>
    </source>
</evidence>
<evidence type="ECO:0000256" key="3">
    <source>
        <dbReference type="ARBA" id="ARBA00022723"/>
    </source>
</evidence>
<comment type="subcellular location">
    <subcellularLocation>
        <location evidence="9">Cytoplasm</location>
    </subcellularLocation>
</comment>
<dbReference type="InterPro" id="IPR009080">
    <property type="entry name" value="tRNAsynth_Ia_anticodon-bd"/>
</dbReference>
<feature type="binding site" evidence="9">
    <location>
        <position position="27"/>
    </location>
    <ligand>
        <name>Zn(2+)</name>
        <dbReference type="ChEBI" id="CHEBI:29105"/>
    </ligand>
</feature>
<evidence type="ECO:0000256" key="6">
    <source>
        <dbReference type="ARBA" id="ARBA00022840"/>
    </source>
</evidence>
<feature type="short sequence motif" description="'KMSKS' region" evidence="9">
    <location>
        <begin position="275"/>
        <end position="279"/>
    </location>
</feature>